<keyword evidence="1" id="KW-1133">Transmembrane helix</keyword>
<comment type="caution">
    <text evidence="2">The sequence shown here is derived from an EMBL/GenBank/DDBJ whole genome shotgun (WGS) entry which is preliminary data.</text>
</comment>
<protein>
    <submittedName>
        <fullName evidence="2">ECF transporter S component</fullName>
    </submittedName>
</protein>
<keyword evidence="3" id="KW-1185">Reference proteome</keyword>
<feature type="transmembrane region" description="Helical" evidence="1">
    <location>
        <begin position="116"/>
        <end position="139"/>
    </location>
</feature>
<name>A0ABR9ATI8_9BACL</name>
<gene>
    <name evidence="2" type="ORF">IFO66_03790</name>
</gene>
<dbReference type="EMBL" id="JACYTN010000002">
    <property type="protein sequence ID" value="MBD8497418.1"/>
    <property type="molecule type" value="Genomic_DNA"/>
</dbReference>
<feature type="transmembrane region" description="Helical" evidence="1">
    <location>
        <begin position="92"/>
        <end position="109"/>
    </location>
</feature>
<evidence type="ECO:0000256" key="1">
    <source>
        <dbReference type="SAM" id="Phobius"/>
    </source>
</evidence>
<evidence type="ECO:0000313" key="3">
    <source>
        <dbReference type="Proteomes" id="UP000634529"/>
    </source>
</evidence>
<feature type="transmembrane region" description="Helical" evidence="1">
    <location>
        <begin position="151"/>
        <end position="170"/>
    </location>
</feature>
<keyword evidence="1" id="KW-0812">Transmembrane</keyword>
<feature type="transmembrane region" description="Helical" evidence="1">
    <location>
        <begin position="47"/>
        <end position="63"/>
    </location>
</feature>
<organism evidence="2 3">
    <name type="scientific">Paenibacillus arenosi</name>
    <dbReference type="NCBI Taxonomy" id="2774142"/>
    <lineage>
        <taxon>Bacteria</taxon>
        <taxon>Bacillati</taxon>
        <taxon>Bacillota</taxon>
        <taxon>Bacilli</taxon>
        <taxon>Bacillales</taxon>
        <taxon>Paenibacillaceae</taxon>
        <taxon>Paenibacillus</taxon>
    </lineage>
</organism>
<sequence>MQQTSKGLKFSDVLITVVIALVFGVLFKVWDHVYSASKLLFPQSGQLTYGLWFMAGPFAYLLLRKPGVAFLASSAAAVISMLLGSTWAFETVIYGVVQGLAAELIFLLVRYRKHSLVVAGVAGMMSAVGSFCVDLYFGYADYETWVLVLKYGLRFFSAFVFCGVFAYFLVRALEATGVTKSIRPLSQSDYAALDK</sequence>
<dbReference type="PIRSF" id="PIRSF037394">
    <property type="entry name" value="ABC_thiamine-permease_YkoE_prd"/>
    <property type="match status" value="1"/>
</dbReference>
<feature type="transmembrane region" description="Helical" evidence="1">
    <location>
        <begin position="68"/>
        <end position="86"/>
    </location>
</feature>
<dbReference type="RefSeq" id="WP_192023864.1">
    <property type="nucleotide sequence ID" value="NZ_JACYTN010000002.1"/>
</dbReference>
<keyword evidence="1" id="KW-0472">Membrane</keyword>
<dbReference type="InterPro" id="IPR017195">
    <property type="entry name" value="ABC_thiamin-permease_prd"/>
</dbReference>
<reference evidence="2 3" key="1">
    <citation type="submission" date="2020-09" db="EMBL/GenBank/DDBJ databases">
        <title>Paenibacillus sp. CAU 1523 isolated from sand of Haeundae Beach.</title>
        <authorList>
            <person name="Kim W."/>
        </authorList>
    </citation>
    <scope>NUCLEOTIDE SEQUENCE [LARGE SCALE GENOMIC DNA]</scope>
    <source>
        <strain evidence="2 3">CAU 1523</strain>
    </source>
</reference>
<feature type="transmembrane region" description="Helical" evidence="1">
    <location>
        <begin position="7"/>
        <end position="27"/>
    </location>
</feature>
<evidence type="ECO:0000313" key="2">
    <source>
        <dbReference type="EMBL" id="MBD8497418.1"/>
    </source>
</evidence>
<dbReference type="Pfam" id="PF09819">
    <property type="entry name" value="ABC_cobalt"/>
    <property type="match status" value="1"/>
</dbReference>
<dbReference type="Proteomes" id="UP000634529">
    <property type="component" value="Unassembled WGS sequence"/>
</dbReference>
<proteinExistence type="predicted"/>
<accession>A0ABR9ATI8</accession>